<comment type="caution">
    <text evidence="2">The sequence shown here is derived from an EMBL/GenBank/DDBJ whole genome shotgun (WGS) entry which is preliminary data.</text>
</comment>
<dbReference type="HOGENOM" id="CLU_159915_0_0_9"/>
<name>F1Z0N6_9STRE</name>
<proteinExistence type="predicted"/>
<dbReference type="EMBL" id="AEUT02000001">
    <property type="protein sequence ID" value="EGE54851.1"/>
    <property type="molecule type" value="Genomic_DNA"/>
</dbReference>
<gene>
    <name evidence="2" type="ORF">SPB_0680</name>
</gene>
<evidence type="ECO:0000256" key="1">
    <source>
        <dbReference type="SAM" id="MobiDB-lite"/>
    </source>
</evidence>
<organism evidence="2 3">
    <name type="scientific">Streptococcus parauberis NCFD 2020</name>
    <dbReference type="NCBI Taxonomy" id="873447"/>
    <lineage>
        <taxon>Bacteria</taxon>
        <taxon>Bacillati</taxon>
        <taxon>Bacillota</taxon>
        <taxon>Bacilli</taxon>
        <taxon>Lactobacillales</taxon>
        <taxon>Streptococcaceae</taxon>
        <taxon>Streptococcus</taxon>
    </lineage>
</organism>
<accession>F1Z0N6</accession>
<evidence type="ECO:0000313" key="3">
    <source>
        <dbReference type="Proteomes" id="UP000003732"/>
    </source>
</evidence>
<evidence type="ECO:0000313" key="2">
    <source>
        <dbReference type="EMBL" id="EGE54851.1"/>
    </source>
</evidence>
<protein>
    <recommendedName>
        <fullName evidence="4">Phage protein, HK97 gp10 family</fullName>
    </recommendedName>
</protein>
<dbReference type="RefSeq" id="WP_003105636.1">
    <property type="nucleotide sequence ID" value="NZ_AEUT02000001.1"/>
</dbReference>
<dbReference type="AlphaFoldDB" id="F1Z0N6"/>
<reference evidence="2 3" key="1">
    <citation type="submission" date="2011-02" db="EMBL/GenBank/DDBJ databases">
        <authorList>
            <person name="Stanhope M.J."/>
            <person name="Durkin A.S."/>
            <person name="Hostetler J."/>
            <person name="Kim M."/>
            <person name="Radune D."/>
            <person name="Singh I."/>
            <person name="Town C.D."/>
        </authorList>
    </citation>
    <scope>NUCLEOTIDE SEQUENCE [LARGE SCALE GENOMIC DNA]</scope>
    <source>
        <strain evidence="2 3">NCFD 2020</strain>
    </source>
</reference>
<evidence type="ECO:0008006" key="4">
    <source>
        <dbReference type="Google" id="ProtNLM"/>
    </source>
</evidence>
<dbReference type="GeneID" id="61420360"/>
<sequence>MSTGSVKISPLRFDISGQVKELTKKHAENTANDIRSRSPKRANGGEYANGWTDFPITDSTYIVANTGKEKTLTHLLELGHAKKNGGFVAPQEHIRPAYMVNKERYLEELKSIKLNAK</sequence>
<dbReference type="Proteomes" id="UP000003732">
    <property type="component" value="Unassembled WGS sequence"/>
</dbReference>
<feature type="region of interest" description="Disordered" evidence="1">
    <location>
        <begin position="24"/>
        <end position="49"/>
    </location>
</feature>